<dbReference type="EMBL" id="GBRH01161207">
    <property type="protein sequence ID" value="JAE36689.1"/>
    <property type="molecule type" value="Transcribed_RNA"/>
</dbReference>
<sequence length="15" mass="1816">MIKCIIFEVYDEIIS</sequence>
<protein>
    <submittedName>
        <fullName evidence="1">Uncharacterized protein</fullName>
    </submittedName>
</protein>
<proteinExistence type="predicted"/>
<evidence type="ECO:0000313" key="1">
    <source>
        <dbReference type="EMBL" id="JAE36689.1"/>
    </source>
</evidence>
<name>A0A0A9HLI4_ARUDO</name>
<organism evidence="1">
    <name type="scientific">Arundo donax</name>
    <name type="common">Giant reed</name>
    <name type="synonym">Donax arundinaceus</name>
    <dbReference type="NCBI Taxonomy" id="35708"/>
    <lineage>
        <taxon>Eukaryota</taxon>
        <taxon>Viridiplantae</taxon>
        <taxon>Streptophyta</taxon>
        <taxon>Embryophyta</taxon>
        <taxon>Tracheophyta</taxon>
        <taxon>Spermatophyta</taxon>
        <taxon>Magnoliopsida</taxon>
        <taxon>Liliopsida</taxon>
        <taxon>Poales</taxon>
        <taxon>Poaceae</taxon>
        <taxon>PACMAD clade</taxon>
        <taxon>Arundinoideae</taxon>
        <taxon>Arundineae</taxon>
        <taxon>Arundo</taxon>
    </lineage>
</organism>
<reference evidence="1" key="1">
    <citation type="submission" date="2014-09" db="EMBL/GenBank/DDBJ databases">
        <authorList>
            <person name="Magalhaes I.L.F."/>
            <person name="Oliveira U."/>
            <person name="Santos F.R."/>
            <person name="Vidigal T.H.D.A."/>
            <person name="Brescovit A.D."/>
            <person name="Santos A.J."/>
        </authorList>
    </citation>
    <scope>NUCLEOTIDE SEQUENCE</scope>
    <source>
        <tissue evidence="1">Shoot tissue taken approximately 20 cm above the soil surface</tissue>
    </source>
</reference>
<reference evidence="1" key="2">
    <citation type="journal article" date="2015" name="Data Brief">
        <title>Shoot transcriptome of the giant reed, Arundo donax.</title>
        <authorList>
            <person name="Barrero R.A."/>
            <person name="Guerrero F.D."/>
            <person name="Moolhuijzen P."/>
            <person name="Goolsby J.A."/>
            <person name="Tidwell J."/>
            <person name="Bellgard S.E."/>
            <person name="Bellgard M.I."/>
        </authorList>
    </citation>
    <scope>NUCLEOTIDE SEQUENCE</scope>
    <source>
        <tissue evidence="1">Shoot tissue taken approximately 20 cm above the soil surface</tissue>
    </source>
</reference>
<accession>A0A0A9HLI4</accession>